<accession>D5U338</accession>
<protein>
    <submittedName>
        <fullName evidence="2">Uncharacterized protein</fullName>
    </submittedName>
</protein>
<organism evidence="2 3">
    <name type="scientific">Thermosphaera aggregans (strain DSM 11486 / M11TL)</name>
    <dbReference type="NCBI Taxonomy" id="633148"/>
    <lineage>
        <taxon>Archaea</taxon>
        <taxon>Thermoproteota</taxon>
        <taxon>Thermoprotei</taxon>
        <taxon>Desulfurococcales</taxon>
        <taxon>Desulfurococcaceae</taxon>
        <taxon>Thermosphaera</taxon>
    </lineage>
</organism>
<keyword evidence="1" id="KW-0472">Membrane</keyword>
<name>D5U338_THEAM</name>
<evidence type="ECO:0000313" key="2">
    <source>
        <dbReference type="EMBL" id="ADG91538.1"/>
    </source>
</evidence>
<evidence type="ECO:0000313" key="3">
    <source>
        <dbReference type="Proteomes" id="UP000002376"/>
    </source>
</evidence>
<keyword evidence="1" id="KW-1133">Transmembrane helix</keyword>
<keyword evidence="3" id="KW-1185">Reference proteome</keyword>
<feature type="transmembrane region" description="Helical" evidence="1">
    <location>
        <begin position="12"/>
        <end position="31"/>
    </location>
</feature>
<dbReference type="EMBL" id="CP001939">
    <property type="protein sequence ID" value="ADG91538.1"/>
    <property type="molecule type" value="Genomic_DNA"/>
</dbReference>
<evidence type="ECO:0000256" key="1">
    <source>
        <dbReference type="SAM" id="Phobius"/>
    </source>
</evidence>
<dbReference type="AlphaFoldDB" id="D5U338"/>
<reference key="3">
    <citation type="submission" date="2010-02" db="EMBL/GenBank/DDBJ databases">
        <title>Complete genome sequence of Thermosphaera aggregans type strain (M11TL).</title>
        <authorList>
            <consortium name="US DOE Joint Genome Institute (JGI-PGF)"/>
            <person name="Spring S."/>
            <person name="Lapidus A."/>
            <person name="Munk C."/>
            <person name="Schroeder M."/>
            <person name="Glavina Del Rio T."/>
            <person name="Tice H."/>
            <person name="Copeland A."/>
            <person name="Cheng J.-F."/>
            <person name="Lucas S."/>
            <person name="Chen F."/>
            <person name="Nolan M."/>
            <person name="Bruce D."/>
            <person name="Goodwin L."/>
            <person name="Pitluck S."/>
            <person name="Ivanova N."/>
            <person name="Mavromatis K."/>
            <person name="Ovchinnikova G."/>
            <person name="Pati A."/>
            <person name="Chen A."/>
            <person name="Palaniappan K."/>
            <person name="Land M."/>
            <person name="Hauser L."/>
            <person name="Chang Y.-J."/>
            <person name="Jeffries C.C."/>
            <person name="Brettin T."/>
            <person name="Detter J.C."/>
            <person name="Tapia R."/>
            <person name="Han C."/>
            <person name="Chain P."/>
            <person name="Heimerl T."/>
            <person name="Weik F."/>
            <person name="Goker M."/>
            <person name="Rachel R."/>
            <person name="Bristow J."/>
            <person name="Eisen J.A."/>
            <person name="Markowitz V."/>
            <person name="Hugenholtz P."/>
            <person name="Kyrpides N.C."/>
            <person name="Klenk H.-P."/>
        </authorList>
    </citation>
    <scope>NUCLEOTIDE SEQUENCE</scope>
    <source>
        <strain>DSM 11486</strain>
    </source>
</reference>
<reference evidence="2 3" key="1">
    <citation type="journal article" date="2010" name="Stand. Genomic Sci.">
        <title>Complete genome sequence of Thermosphaera aggregans type strain (M11TL).</title>
        <authorList>
            <person name="Spring S."/>
            <person name="Rachel R."/>
            <person name="Lapidus A."/>
            <person name="Davenport K."/>
            <person name="Tice H."/>
            <person name="Copeland A."/>
            <person name="Cheng J.F."/>
            <person name="Lucas S."/>
            <person name="Chen F."/>
            <person name="Nolan M."/>
            <person name="Bruce D."/>
            <person name="Goodwin L."/>
            <person name="Pitluck S."/>
            <person name="Ivanova N."/>
            <person name="Mavromatis K."/>
            <person name="Ovchinnikova G."/>
            <person name="Pati A."/>
            <person name="Chen A."/>
            <person name="Palaniappan K."/>
            <person name="Land M."/>
            <person name="Hauser L."/>
            <person name="Chang Y.J."/>
            <person name="Jeffries C.C."/>
            <person name="Brettin T."/>
            <person name="Detter J.C."/>
            <person name="Tapia R."/>
            <person name="Han C."/>
            <person name="Heimerl T."/>
            <person name="Weikl F."/>
            <person name="Brambilla E."/>
            <person name="Goker M."/>
            <person name="Bristow J."/>
            <person name="Eisen J.A."/>
            <person name="Markowitz V."/>
            <person name="Hugenholtz P."/>
            <person name="Kyrpides N.C."/>
            <person name="Klenk H.P."/>
        </authorList>
    </citation>
    <scope>NUCLEOTIDE SEQUENCE [LARGE SCALE GENOMIC DNA]</scope>
    <source>
        <strain evidence="3">DSM 11486 / M11TL</strain>
    </source>
</reference>
<dbReference type="OrthoDB" id="381807at2157"/>
<sequence length="333" mass="36272">MGSITITISVEKLAVLASILAVIALSTWILMADYNASYTWIMPLDSARSITGYWKTSTAIGIYDLGFENANYSNTLIVNGLFSEVFLDRVDTGYAIVVAKGFNPFVLLITAMVLANTVLAVAGRLGGTGVRGFPLGLVFLTLLASATLLSLFPYISEGYTLGFSVYEYPIKEYFFKDLPYNQLSSNISLQLGFYRFVYNVTVTNVPGGSLVRIWFSPGNDTVLIPTLIYIEEESAVNITRLLVSNNNEVFTAFYVSGSREGETGVLRILIFSEKQLNSSSIGYYVLSFHGGKSCSSIAAFALPIVFTLVLTVFNVLTPRVLVKAGSGRNVLSL</sequence>
<reference evidence="3" key="2">
    <citation type="journal article" date="2010" name="Stand. Genomic Sci.">
        <title>Complete genome sequence of Thermosphaera aggregans type strain (M11TLT).</title>
        <authorList>
            <person name="Spring S."/>
            <person name="Rachel R."/>
            <person name="Lapidus A."/>
            <person name="Davenport K."/>
            <person name="Tice H."/>
            <person name="Copeland A."/>
            <person name="Cheng J.-F."/>
            <person name="Lucas S."/>
            <person name="Chen F."/>
            <person name="Nolan M."/>
            <person name="Bruce D."/>
            <person name="Goodwin L."/>
            <person name="Pitluck S."/>
            <person name="Ivanova N."/>
            <person name="Mavromatis K."/>
            <person name="Ovchinnikova G."/>
            <person name="Pati A."/>
            <person name="Chen A."/>
            <person name="Palaniappan K."/>
            <person name="Land M."/>
            <person name="Hauser L."/>
            <person name="Chang Y.-J."/>
            <person name="Jeffries C.C."/>
            <person name="Brettin T."/>
            <person name="Detter J.C."/>
            <person name="Tapia R."/>
            <person name="Han C."/>
            <person name="Heimerl T."/>
            <person name="Weikl F."/>
            <person name="Brambilla E."/>
            <person name="Goker M."/>
            <person name="Bristow J."/>
            <person name="Eisen J.A."/>
            <person name="Markowitz V."/>
            <person name="Hugenholtz P."/>
            <person name="Kyrpides N.C."/>
            <person name="Klenk H.-P."/>
        </authorList>
    </citation>
    <scope>NUCLEOTIDE SEQUENCE [LARGE SCALE GENOMIC DNA]</scope>
    <source>
        <strain evidence="3">DSM 11486 / M11TL</strain>
    </source>
</reference>
<proteinExistence type="predicted"/>
<feature type="transmembrane region" description="Helical" evidence="1">
    <location>
        <begin position="135"/>
        <end position="155"/>
    </location>
</feature>
<feature type="transmembrane region" description="Helical" evidence="1">
    <location>
        <begin position="105"/>
        <end position="123"/>
    </location>
</feature>
<dbReference type="RefSeq" id="WP_013130131.1">
    <property type="nucleotide sequence ID" value="NC_014160.1"/>
</dbReference>
<keyword evidence="1" id="KW-0812">Transmembrane</keyword>
<dbReference type="eggNOG" id="arCOG10628">
    <property type="taxonomic scope" value="Archaea"/>
</dbReference>
<dbReference type="GeneID" id="9166320"/>
<dbReference type="KEGG" id="tag:Tagg_1275"/>
<dbReference type="Proteomes" id="UP000002376">
    <property type="component" value="Chromosome"/>
</dbReference>
<dbReference type="HOGENOM" id="CLU_896023_0_0_2"/>
<feature type="transmembrane region" description="Helical" evidence="1">
    <location>
        <begin position="297"/>
        <end position="316"/>
    </location>
</feature>
<gene>
    <name evidence="2" type="ordered locus">Tagg_1275</name>
</gene>